<name>A0ABD1MU66_9FABA</name>
<proteinExistence type="predicted"/>
<dbReference type="PANTHER" id="PTHR18460:SF3">
    <property type="entry name" value="TELO2-INTERACTING PROTEIN 1 HOMOLOG"/>
    <property type="match status" value="1"/>
</dbReference>
<dbReference type="SUPFAM" id="SSF48371">
    <property type="entry name" value="ARM repeat"/>
    <property type="match status" value="1"/>
</dbReference>
<keyword evidence="4" id="KW-1185">Reference proteome</keyword>
<dbReference type="PANTHER" id="PTHR18460">
    <property type="entry name" value="TEL2 INTERACTING PROTEIN 1 TTI1 FAMILY MEMBER"/>
    <property type="match status" value="1"/>
</dbReference>
<dbReference type="InterPro" id="IPR016024">
    <property type="entry name" value="ARM-type_fold"/>
</dbReference>
<evidence type="ECO:0000313" key="4">
    <source>
        <dbReference type="Proteomes" id="UP001603857"/>
    </source>
</evidence>
<dbReference type="Pfam" id="PF24181">
    <property type="entry name" value="TPR_TTI1_C"/>
    <property type="match status" value="1"/>
</dbReference>
<accession>A0ABD1MU66</accession>
<evidence type="ECO:0008006" key="5">
    <source>
        <dbReference type="Google" id="ProtNLM"/>
    </source>
</evidence>
<dbReference type="InterPro" id="IPR057566">
    <property type="entry name" value="TPR_TTI1_N"/>
</dbReference>
<dbReference type="InterPro" id="IPR049362">
    <property type="entry name" value="TTI1_rpt"/>
</dbReference>
<evidence type="ECO:0000259" key="2">
    <source>
        <dbReference type="Pfam" id="PF24181"/>
    </source>
</evidence>
<evidence type="ECO:0000259" key="1">
    <source>
        <dbReference type="Pfam" id="PF24173"/>
    </source>
</evidence>
<dbReference type="EMBL" id="JBGMDY010000003">
    <property type="protein sequence ID" value="KAL2339366.1"/>
    <property type="molecule type" value="Genomic_DNA"/>
</dbReference>
<dbReference type="Proteomes" id="UP001603857">
    <property type="component" value="Unassembled WGS sequence"/>
</dbReference>
<reference evidence="3 4" key="1">
    <citation type="submission" date="2024-08" db="EMBL/GenBank/DDBJ databases">
        <title>Insights into the chromosomal genome structure of Flemingia macrophylla.</title>
        <authorList>
            <person name="Ding Y."/>
            <person name="Zhao Y."/>
            <person name="Bi W."/>
            <person name="Wu M."/>
            <person name="Zhao G."/>
            <person name="Gong Y."/>
            <person name="Li W."/>
            <person name="Zhang P."/>
        </authorList>
    </citation>
    <scope>NUCLEOTIDE SEQUENCE [LARGE SCALE GENOMIC DNA]</scope>
    <source>
        <strain evidence="3">DYQJB</strain>
        <tissue evidence="3">Leaf</tissue>
    </source>
</reference>
<dbReference type="InterPro" id="IPR052587">
    <property type="entry name" value="TELO2-interacting_protein_1"/>
</dbReference>
<dbReference type="Pfam" id="PF24173">
    <property type="entry name" value="TPR_TTI1_N"/>
    <property type="match status" value="2"/>
</dbReference>
<feature type="domain" description="TTI1 C-terminal TPR" evidence="2">
    <location>
        <begin position="1050"/>
        <end position="1282"/>
    </location>
</feature>
<organism evidence="3 4">
    <name type="scientific">Flemingia macrophylla</name>
    <dbReference type="NCBI Taxonomy" id="520843"/>
    <lineage>
        <taxon>Eukaryota</taxon>
        <taxon>Viridiplantae</taxon>
        <taxon>Streptophyta</taxon>
        <taxon>Embryophyta</taxon>
        <taxon>Tracheophyta</taxon>
        <taxon>Spermatophyta</taxon>
        <taxon>Magnoliopsida</taxon>
        <taxon>eudicotyledons</taxon>
        <taxon>Gunneridae</taxon>
        <taxon>Pentapetalae</taxon>
        <taxon>rosids</taxon>
        <taxon>fabids</taxon>
        <taxon>Fabales</taxon>
        <taxon>Fabaceae</taxon>
        <taxon>Papilionoideae</taxon>
        <taxon>50 kb inversion clade</taxon>
        <taxon>NPAAA clade</taxon>
        <taxon>indigoferoid/millettioid clade</taxon>
        <taxon>Phaseoleae</taxon>
        <taxon>Flemingia</taxon>
    </lineage>
</organism>
<dbReference type="InterPro" id="IPR057567">
    <property type="entry name" value="TPR_TTI1_C"/>
</dbReference>
<evidence type="ECO:0000313" key="3">
    <source>
        <dbReference type="EMBL" id="KAL2339366.1"/>
    </source>
</evidence>
<protein>
    <recommendedName>
        <fullName evidence="5">ARM repeat superfamily protein</fullName>
    </recommendedName>
</protein>
<comment type="caution">
    <text evidence="3">The sequence shown here is derived from an EMBL/GenBank/DDBJ whole genome shotgun (WGS) entry which is preliminary data.</text>
</comment>
<feature type="domain" description="TTI1 N-terminal TPR" evidence="1">
    <location>
        <begin position="29"/>
        <end position="187"/>
    </location>
</feature>
<gene>
    <name evidence="3" type="ORF">Fmac_007306</name>
</gene>
<sequence length="1352" mass="150323">MEEQVIGTEQLRSSTFQRLKSFSLHLLDLLQNPHIDNQKHCSVTVIPQLLRFLRNSVPSTLQPFFDYSLFPLLLLLDAAVQCRSAQKVDSQEPNTSVQVSDGVAEGVVNCLEELLRKCHLSSVDQMVVLLKKLTYGAMLSPNEASEEFREGILLCVKALLLSLYPCSDVSCLCKQTSGLPVLSDGIYNDRPHKTFKHGSESEECLLAFLQSQFASAAVGHWLSLLLKTADTEAARGQRGSARIRIEAFKTLRVLVAKVGSADALAFFLPGIVSQLAKVLHGTKSMISGAAGNVESIDQAIRALAEFLMIVLRDDANAPALDIEASSDFESNECNSTLSLLEELRHLQIKNCVKKKAAEDIDVESDKISCSQTQLQEMGSTDPDRENLSLHVNRTKGWMQRTLAHVNKLLSATIPHICIHPSQKVRKGLVDAIKGLLSECFYTLGESRLMLLECLCALVVDASNDVSSTAQDFLESLFSQNLKHVVKRNAAEIFIRHLEKLPRVVLGHEESLAVLHAQQLLTIIVYSGPRLLVDHLQSPVKAARFLDLFAACLSHNSVFSGSLKNITATDRSSTLGYLPSIAELKSGANFLSHGLPLINSGLCEVPKHMLIEETSIEEPVKTAQNNYELPRMPPWFSFVGSRKLYQPLAGILRFVGLSLVADDIREGLLSHVIETLLGYFHKLISELRFKEYNKESWQSWYDRNGSGQLLRQASTAAFMLNEMIFGLSDQATNDFARIFHRSTINRGFQVQSYKHDYEYHVSFWKMSKDKGVRSYLVECIGGILHEYLSAEVWNVPIDRRIADLQLIAAVEEDISIYFFQDAAMLLGIFNLCLGRDFVSNGFLHSSLYLLLENLSSPNYRVRNAADSVLHIISTTSGYPTVGQLVLENADYVIDSICQQLRHLDLNHHVPNVLASMLSYIGVAHKILPLLEEPMRCVSMELEILGRHQHPDLTIPFLKGVAEIVKASKHEAFLLPPQAESFARDVRSTISNSEETTPVSGNCNVGVTIHATCLQLGDMVEDQWENILFKLNDSRRYRRTVGSIAGSCITAAVPFLASFKQEICLAALDIIENGMLALSKVESAYKHEREIKEATEEVLQSLSLYQLKDNLDANEEGADENRLLPAMNKIWPFLVTCIQNRNPVAIRKCLKVISNVVPVCGGDFFTRRFHTDGTHFWKLLTTSPCHKMSYFKDEKAPLQLPYRSSSLSSEDSLAETSYLKVQIAVLNMIADLCRNKSSASALELVLKKISGLVVGIACSSVVGLRDASLNALHGLASIDPDLVWLLIADIYYTKKTETSPPPTTGLPEISEILPRPMSPKEHLYVQYGGQTYGFDIDLASLDIVFTKIDSQSDV</sequence>
<feature type="domain" description="TTI1 N-terminal TPR" evidence="1">
    <location>
        <begin position="210"/>
        <end position="460"/>
    </location>
</feature>
<dbReference type="Pfam" id="PF21547">
    <property type="entry name" value="TTI1"/>
    <property type="match status" value="1"/>
</dbReference>